<dbReference type="Proteomes" id="UP000747542">
    <property type="component" value="Unassembled WGS sequence"/>
</dbReference>
<accession>A0A8J5JHV3</accession>
<sequence>MKNHRSTSTPILKKAYSFWSKILPHATFQQALGEWDVWAEMWKLAPHNTRTTDAIPALVKCDSNSFPVINRLLQVIDVQPVTTASPERSVSNLRRLKTSLHGTMKEDRLSGMALMAINRNKPKSK</sequence>
<dbReference type="PANTHER" id="PTHR46289:SF14">
    <property type="entry name" value="DUF4371 DOMAIN-CONTAINING PROTEIN"/>
    <property type="match status" value="1"/>
</dbReference>
<comment type="caution">
    <text evidence="2">The sequence shown here is derived from an EMBL/GenBank/DDBJ whole genome shotgun (WGS) entry which is preliminary data.</text>
</comment>
<dbReference type="GO" id="GO:0046983">
    <property type="term" value="F:protein dimerization activity"/>
    <property type="evidence" value="ECO:0007669"/>
    <property type="project" value="InterPro"/>
</dbReference>
<dbReference type="InterPro" id="IPR008906">
    <property type="entry name" value="HATC_C_dom"/>
</dbReference>
<keyword evidence="3" id="KW-1185">Reference proteome</keyword>
<protein>
    <submittedName>
        <fullName evidence="2">Zinc finger MYM-type protein 1-like 3</fullName>
    </submittedName>
</protein>
<name>A0A8J5JHV3_HOMAM</name>
<evidence type="ECO:0000313" key="2">
    <source>
        <dbReference type="EMBL" id="KAG7155875.1"/>
    </source>
</evidence>
<dbReference type="InterPro" id="IPR052958">
    <property type="entry name" value="IFN-induced_PKR_regulator"/>
</dbReference>
<dbReference type="Pfam" id="PF05699">
    <property type="entry name" value="Dimer_Tnp_hAT"/>
    <property type="match status" value="1"/>
</dbReference>
<evidence type="ECO:0000313" key="3">
    <source>
        <dbReference type="Proteomes" id="UP000747542"/>
    </source>
</evidence>
<evidence type="ECO:0000259" key="1">
    <source>
        <dbReference type="Pfam" id="PF05699"/>
    </source>
</evidence>
<feature type="domain" description="HAT C-terminal dimerisation" evidence="1">
    <location>
        <begin position="59"/>
        <end position="120"/>
    </location>
</feature>
<dbReference type="AlphaFoldDB" id="A0A8J5JHV3"/>
<organism evidence="2 3">
    <name type="scientific">Homarus americanus</name>
    <name type="common">American lobster</name>
    <dbReference type="NCBI Taxonomy" id="6706"/>
    <lineage>
        <taxon>Eukaryota</taxon>
        <taxon>Metazoa</taxon>
        <taxon>Ecdysozoa</taxon>
        <taxon>Arthropoda</taxon>
        <taxon>Crustacea</taxon>
        <taxon>Multicrustacea</taxon>
        <taxon>Malacostraca</taxon>
        <taxon>Eumalacostraca</taxon>
        <taxon>Eucarida</taxon>
        <taxon>Decapoda</taxon>
        <taxon>Pleocyemata</taxon>
        <taxon>Astacidea</taxon>
        <taxon>Nephropoidea</taxon>
        <taxon>Nephropidae</taxon>
        <taxon>Homarus</taxon>
    </lineage>
</organism>
<dbReference type="PANTHER" id="PTHR46289">
    <property type="entry name" value="52 KDA REPRESSOR OF THE INHIBITOR OF THE PROTEIN KINASE-LIKE PROTEIN-RELATED"/>
    <property type="match status" value="1"/>
</dbReference>
<proteinExistence type="predicted"/>
<reference evidence="2" key="1">
    <citation type="journal article" date="2021" name="Sci. Adv.">
        <title>The American lobster genome reveals insights on longevity, neural, and immune adaptations.</title>
        <authorList>
            <person name="Polinski J.M."/>
            <person name="Zimin A.V."/>
            <person name="Clark K.F."/>
            <person name="Kohn A.B."/>
            <person name="Sadowski N."/>
            <person name="Timp W."/>
            <person name="Ptitsyn A."/>
            <person name="Khanna P."/>
            <person name="Romanova D.Y."/>
            <person name="Williams P."/>
            <person name="Greenwood S.J."/>
            <person name="Moroz L.L."/>
            <person name="Walt D.R."/>
            <person name="Bodnar A.G."/>
        </authorList>
    </citation>
    <scope>NUCLEOTIDE SEQUENCE</scope>
    <source>
        <strain evidence="2">GMGI-L3</strain>
    </source>
</reference>
<gene>
    <name evidence="2" type="primary">Zmym1-L3</name>
    <name evidence="2" type="ORF">Hamer_G012007</name>
</gene>
<dbReference type="EMBL" id="JAHLQT010040257">
    <property type="protein sequence ID" value="KAG7155875.1"/>
    <property type="molecule type" value="Genomic_DNA"/>
</dbReference>